<reference evidence="10 11" key="1">
    <citation type="submission" date="2024-06" db="EMBL/GenBank/DDBJ databases">
        <title>Genomic Encyclopedia of Type Strains, Phase IV (KMG-IV): sequencing the most valuable type-strain genomes for metagenomic binning, comparative biology and taxonomic classification.</title>
        <authorList>
            <person name="Goeker M."/>
        </authorList>
    </citation>
    <scope>NUCLEOTIDE SEQUENCE [LARGE SCALE GENOMIC DNA]</scope>
    <source>
        <strain evidence="10 11">DSM 23649</strain>
    </source>
</reference>
<dbReference type="Pfam" id="PF03726">
    <property type="entry name" value="PNPase"/>
    <property type="match status" value="1"/>
</dbReference>
<evidence type="ECO:0000256" key="7">
    <source>
        <dbReference type="HAMAP-Rule" id="MF_01595"/>
    </source>
</evidence>
<dbReference type="SUPFAM" id="SSF54211">
    <property type="entry name" value="Ribosomal protein S5 domain 2-like"/>
    <property type="match status" value="2"/>
</dbReference>
<dbReference type="SUPFAM" id="SSF50249">
    <property type="entry name" value="Nucleic acid-binding proteins"/>
    <property type="match status" value="1"/>
</dbReference>
<keyword evidence="3 7" id="KW-0808">Transferase</keyword>
<evidence type="ECO:0000256" key="8">
    <source>
        <dbReference type="SAM" id="MobiDB-lite"/>
    </source>
</evidence>
<evidence type="ECO:0000256" key="5">
    <source>
        <dbReference type="ARBA" id="ARBA00022842"/>
    </source>
</evidence>
<dbReference type="SMART" id="SM00322">
    <property type="entry name" value="KH"/>
    <property type="match status" value="1"/>
</dbReference>
<dbReference type="CDD" id="cd02393">
    <property type="entry name" value="KH-I_PNPase"/>
    <property type="match status" value="1"/>
</dbReference>
<dbReference type="PROSITE" id="PS50126">
    <property type="entry name" value="S1"/>
    <property type="match status" value="1"/>
</dbReference>
<dbReference type="Pfam" id="PF01138">
    <property type="entry name" value="RNase_PH"/>
    <property type="match status" value="2"/>
</dbReference>
<dbReference type="SUPFAM" id="SSF54791">
    <property type="entry name" value="Eukaryotic type KH-domain (KH-domain type I)"/>
    <property type="match status" value="1"/>
</dbReference>
<feature type="compositionally biased region" description="Basic and acidic residues" evidence="8">
    <location>
        <begin position="701"/>
        <end position="721"/>
    </location>
</feature>
<keyword evidence="4 7" id="KW-0548">Nucleotidyltransferase</keyword>
<dbReference type="Gene3D" id="3.30.1370.10">
    <property type="entry name" value="K Homology domain, type 1"/>
    <property type="match status" value="1"/>
</dbReference>
<keyword evidence="2 7" id="KW-0963">Cytoplasm</keyword>
<dbReference type="Pfam" id="PF00013">
    <property type="entry name" value="KH_1"/>
    <property type="match status" value="1"/>
</dbReference>
<evidence type="ECO:0000313" key="11">
    <source>
        <dbReference type="Proteomes" id="UP001549086"/>
    </source>
</evidence>
<dbReference type="EC" id="2.7.7.8" evidence="7"/>
<protein>
    <recommendedName>
        <fullName evidence="7">Polyribonucleotide nucleotidyltransferase</fullName>
        <ecNumber evidence="7">2.7.7.8</ecNumber>
    </recommendedName>
    <alternativeName>
        <fullName evidence="7">Polynucleotide phosphorylase</fullName>
        <shortName evidence="7">PNPase</shortName>
    </alternativeName>
</protein>
<dbReference type="InterPro" id="IPR027408">
    <property type="entry name" value="PNPase/RNase_PH_dom_sf"/>
</dbReference>
<dbReference type="InterPro" id="IPR012162">
    <property type="entry name" value="PNPase"/>
</dbReference>
<dbReference type="InterPro" id="IPR004088">
    <property type="entry name" value="KH_dom_type_1"/>
</dbReference>
<dbReference type="InterPro" id="IPR001247">
    <property type="entry name" value="ExoRNase_PH_dom1"/>
</dbReference>
<dbReference type="GO" id="GO:0004654">
    <property type="term" value="F:polyribonucleotide nucleotidyltransferase activity"/>
    <property type="evidence" value="ECO:0007669"/>
    <property type="project" value="UniProtKB-EC"/>
</dbReference>
<evidence type="ECO:0000259" key="9">
    <source>
        <dbReference type="PROSITE" id="PS50126"/>
    </source>
</evidence>
<dbReference type="PANTHER" id="PTHR11252">
    <property type="entry name" value="POLYRIBONUCLEOTIDE NUCLEOTIDYLTRANSFERASE"/>
    <property type="match status" value="1"/>
</dbReference>
<feature type="domain" description="S1 motif" evidence="9">
    <location>
        <begin position="624"/>
        <end position="692"/>
    </location>
</feature>
<sequence length="733" mass="80580">MFKTHKIEIEWAGRPLTIETGKIARQADGAVIATYGETIVLATVVSAKSPKPDQDFFPLTVNYQEKSYAVGRIPGGYLKRESRPTENETLISRLIDRPIRPLFADGYKNDTQVIVSVIQHDLQNNPDVLAMIASSAALTLSGVPFIGPIAGARVGYCNGQYILNPHIDEMPESKLDLVIAGTESAVLMVESEAQELPEDVMLGAVTFGHKNIQPVIDAIIKLAEVAAKDPRDFVPEDLSDLEKAMLEMAEQDIRKAYTITDKQERYAEIDAIKTKVINEFMPETGEDFKFSTDQIATVFKQLQARIVRSNILDTGKRIDGRNLSTVRPIQSEVGLLPRTHGSALFTRGETQAIVVATLGTGEDEQYVDSLTGMYKETFLLHYNFPPFSVGETGRLGSPGRREIGHGKLAWRAIHPMLPTKESFPYTIRAVSEITESNGSSSMATVCGTSLALMDAGVPLARPVAGIAMGLIKEGEQFAILSDILGDEDHLGDMDFKVAGTENGITALQMDIKIDGITEEIMKTALEQAKDGRIHILNEMAKALTSARAELSEFSPRIEIMNIAVDKIRDVIGSGGKVIREIVEQTGAKINIEDDGTIKIASTDAKTIETAKRWIHSIVDEPEVGAIYQGTVVKTAEFGAFVNFFGSRDGLVHISQLASERVTKTTDVVKEGSKVWVKLMGFDERGKVRLSMKVVDQQTGKEITDDKSIKEEQDKCVDEKRKSANKRPRKKKEE</sequence>
<dbReference type="InterPro" id="IPR015848">
    <property type="entry name" value="PNPase_PH_RNA-bd_bac/org-type"/>
</dbReference>
<proteinExistence type="inferred from homology"/>
<dbReference type="CDD" id="cd11363">
    <property type="entry name" value="RNase_PH_PNPase_1"/>
    <property type="match status" value="1"/>
</dbReference>
<dbReference type="EMBL" id="JBEPLI010000005">
    <property type="protein sequence ID" value="MET3589721.1"/>
    <property type="molecule type" value="Genomic_DNA"/>
</dbReference>
<comment type="subcellular location">
    <subcellularLocation>
        <location evidence="7">Cytoplasm</location>
    </subcellularLocation>
</comment>
<dbReference type="PROSITE" id="PS50084">
    <property type="entry name" value="KH_TYPE_1"/>
    <property type="match status" value="1"/>
</dbReference>
<dbReference type="InterPro" id="IPR015847">
    <property type="entry name" value="ExoRNase_PH_dom2"/>
</dbReference>
<dbReference type="InterPro" id="IPR036612">
    <property type="entry name" value="KH_dom_type_1_sf"/>
</dbReference>
<accession>A0ABV2HGN5</accession>
<name>A0ABV2HGN5_9HYPH</name>
<dbReference type="InterPro" id="IPR020568">
    <property type="entry name" value="Ribosomal_Su5_D2-typ_SF"/>
</dbReference>
<feature type="region of interest" description="Disordered" evidence="8">
    <location>
        <begin position="697"/>
        <end position="733"/>
    </location>
</feature>
<comment type="cofactor">
    <cofactor evidence="7">
        <name>Mg(2+)</name>
        <dbReference type="ChEBI" id="CHEBI:18420"/>
    </cofactor>
</comment>
<dbReference type="CDD" id="cd04472">
    <property type="entry name" value="S1_PNPase"/>
    <property type="match status" value="1"/>
</dbReference>
<dbReference type="InterPro" id="IPR036345">
    <property type="entry name" value="ExoRNase_PH_dom2_sf"/>
</dbReference>
<dbReference type="NCBIfam" id="TIGR03591">
    <property type="entry name" value="polynuc_phos"/>
    <property type="match status" value="1"/>
</dbReference>
<dbReference type="Gene3D" id="2.40.50.140">
    <property type="entry name" value="Nucleic acid-binding proteins"/>
    <property type="match status" value="1"/>
</dbReference>
<dbReference type="SUPFAM" id="SSF55666">
    <property type="entry name" value="Ribonuclease PH domain 2-like"/>
    <property type="match status" value="2"/>
</dbReference>
<feature type="compositionally biased region" description="Basic residues" evidence="8">
    <location>
        <begin position="722"/>
        <end position="733"/>
    </location>
</feature>
<dbReference type="PANTHER" id="PTHR11252:SF0">
    <property type="entry name" value="POLYRIBONUCLEOTIDE NUCLEOTIDYLTRANSFERASE 1, MITOCHONDRIAL"/>
    <property type="match status" value="1"/>
</dbReference>
<dbReference type="InterPro" id="IPR004087">
    <property type="entry name" value="KH_dom"/>
</dbReference>
<evidence type="ECO:0000256" key="4">
    <source>
        <dbReference type="ARBA" id="ARBA00022695"/>
    </source>
</evidence>
<evidence type="ECO:0000313" key="10">
    <source>
        <dbReference type="EMBL" id="MET3589721.1"/>
    </source>
</evidence>
<keyword evidence="5 7" id="KW-0460">Magnesium</keyword>
<dbReference type="Pfam" id="PF00575">
    <property type="entry name" value="S1"/>
    <property type="match status" value="1"/>
</dbReference>
<keyword evidence="7" id="KW-0479">Metal-binding</keyword>
<organism evidence="10 11">
    <name type="scientific">Bartonella silvatica</name>
    <dbReference type="NCBI Taxonomy" id="357760"/>
    <lineage>
        <taxon>Bacteria</taxon>
        <taxon>Pseudomonadati</taxon>
        <taxon>Pseudomonadota</taxon>
        <taxon>Alphaproteobacteria</taxon>
        <taxon>Hyphomicrobiales</taxon>
        <taxon>Bartonellaceae</taxon>
        <taxon>Bartonella</taxon>
    </lineage>
</organism>
<dbReference type="Gene3D" id="3.30.230.70">
    <property type="entry name" value="GHMP Kinase, N-terminal domain"/>
    <property type="match status" value="2"/>
</dbReference>
<dbReference type="InterPro" id="IPR012340">
    <property type="entry name" value="NA-bd_OB-fold"/>
</dbReference>
<dbReference type="PIRSF" id="PIRSF005499">
    <property type="entry name" value="PNPase"/>
    <property type="match status" value="1"/>
</dbReference>
<keyword evidence="11" id="KW-1185">Reference proteome</keyword>
<dbReference type="InterPro" id="IPR003029">
    <property type="entry name" value="S1_domain"/>
</dbReference>
<dbReference type="SMART" id="SM00316">
    <property type="entry name" value="S1"/>
    <property type="match status" value="1"/>
</dbReference>
<comment type="catalytic activity">
    <reaction evidence="7">
        <text>RNA(n+1) + phosphate = RNA(n) + a ribonucleoside 5'-diphosphate</text>
        <dbReference type="Rhea" id="RHEA:22096"/>
        <dbReference type="Rhea" id="RHEA-COMP:14527"/>
        <dbReference type="Rhea" id="RHEA-COMP:17342"/>
        <dbReference type="ChEBI" id="CHEBI:43474"/>
        <dbReference type="ChEBI" id="CHEBI:57930"/>
        <dbReference type="ChEBI" id="CHEBI:140395"/>
        <dbReference type="EC" id="2.7.7.8"/>
    </reaction>
</comment>
<dbReference type="Proteomes" id="UP001549086">
    <property type="component" value="Unassembled WGS sequence"/>
</dbReference>
<evidence type="ECO:0000256" key="1">
    <source>
        <dbReference type="ARBA" id="ARBA00007404"/>
    </source>
</evidence>
<evidence type="ECO:0000256" key="2">
    <source>
        <dbReference type="ARBA" id="ARBA00022490"/>
    </source>
</evidence>
<feature type="binding site" evidence="7">
    <location>
        <position position="488"/>
    </location>
    <ligand>
        <name>Mg(2+)</name>
        <dbReference type="ChEBI" id="CHEBI:18420"/>
    </ligand>
</feature>
<evidence type="ECO:0000256" key="3">
    <source>
        <dbReference type="ARBA" id="ARBA00022679"/>
    </source>
</evidence>
<dbReference type="NCBIfam" id="NF008805">
    <property type="entry name" value="PRK11824.1"/>
    <property type="match status" value="1"/>
</dbReference>
<dbReference type="CDD" id="cd11364">
    <property type="entry name" value="RNase_PH_PNPase_2"/>
    <property type="match status" value="1"/>
</dbReference>
<comment type="similarity">
    <text evidence="1 7">Belongs to the polyribonucleotide nucleotidyltransferase family.</text>
</comment>
<dbReference type="Pfam" id="PF03725">
    <property type="entry name" value="RNase_PH_C"/>
    <property type="match status" value="2"/>
</dbReference>
<comment type="function">
    <text evidence="7">Involved in mRNA degradation. Catalyzes the phosphorolysis of single-stranded polyribonucleotides processively in the 3'- to 5'-direction.</text>
</comment>
<comment type="caution">
    <text evidence="10">The sequence shown here is derived from an EMBL/GenBank/DDBJ whole genome shotgun (WGS) entry which is preliminary data.</text>
</comment>
<evidence type="ECO:0000256" key="6">
    <source>
        <dbReference type="ARBA" id="ARBA00022884"/>
    </source>
</evidence>
<dbReference type="RefSeq" id="WP_354189499.1">
    <property type="nucleotide sequence ID" value="NZ_JBEPLI010000005.1"/>
</dbReference>
<keyword evidence="6 7" id="KW-0694">RNA-binding</keyword>
<feature type="binding site" evidence="7">
    <location>
        <position position="494"/>
    </location>
    <ligand>
        <name>Mg(2+)</name>
        <dbReference type="ChEBI" id="CHEBI:18420"/>
    </ligand>
</feature>
<dbReference type="HAMAP" id="MF_01595">
    <property type="entry name" value="PNPase"/>
    <property type="match status" value="1"/>
</dbReference>
<gene>
    <name evidence="7" type="primary">pnp</name>
    <name evidence="10" type="ORF">ABID23_000807</name>
</gene>